<dbReference type="PANTHER" id="PTHR28037">
    <property type="entry name" value="ALCOHOL O-ACETYLTRANSFERASE 1-RELATED"/>
    <property type="match status" value="1"/>
</dbReference>
<dbReference type="PANTHER" id="PTHR28037:SF1">
    <property type="entry name" value="ALCOHOL O-ACETYLTRANSFERASE 1-RELATED"/>
    <property type="match status" value="1"/>
</dbReference>
<dbReference type="GO" id="GO:0008080">
    <property type="term" value="F:N-acetyltransferase activity"/>
    <property type="evidence" value="ECO:0007669"/>
    <property type="project" value="TreeGrafter"/>
</dbReference>
<evidence type="ECO:0008006" key="3">
    <source>
        <dbReference type="Google" id="ProtNLM"/>
    </source>
</evidence>
<protein>
    <recommendedName>
        <fullName evidence="3">Alcohol acetyltransferase FCK4</fullName>
    </recommendedName>
</protein>
<dbReference type="Gene3D" id="3.30.559.30">
    <property type="entry name" value="Nonribosomal peptide synthetase, condensation domain"/>
    <property type="match status" value="1"/>
</dbReference>
<evidence type="ECO:0000313" key="2">
    <source>
        <dbReference type="Proteomes" id="UP000222788"/>
    </source>
</evidence>
<dbReference type="Proteomes" id="UP000222788">
    <property type="component" value="Unassembled WGS sequence"/>
</dbReference>
<accession>A0A2C5WVY0</accession>
<proteinExistence type="predicted"/>
<reference evidence="1 2" key="1">
    <citation type="journal article" date="2013" name="Fungal Biol.">
        <title>Analysis of microsatellite markers in the genome of the plant pathogen Ceratocystis fimbriata.</title>
        <authorList>
            <person name="Simpson M.C."/>
            <person name="Wilken P.M."/>
            <person name="Coetzee M.P."/>
            <person name="Wingfield M.J."/>
            <person name="Wingfield B.D."/>
        </authorList>
    </citation>
    <scope>NUCLEOTIDE SEQUENCE [LARGE SCALE GENOMIC DNA]</scope>
    <source>
        <strain evidence="1 2">CBS 114723</strain>
    </source>
</reference>
<gene>
    <name evidence="1" type="ORF">CFIMG_006493RA</name>
</gene>
<dbReference type="STRING" id="1035309.A0A2C5WVY0"/>
<keyword evidence="2" id="KW-1185">Reference proteome</keyword>
<dbReference type="AlphaFoldDB" id="A0A2C5WVY0"/>
<sequence length="525" mass="57146">MVSWPCPSIQFPQISYASAHTMPDLVPLRPLGGMEQYSSSRNVLHVTGRVINVTRYRLPRPLVESAIQDHVIAGLVQLGQKEHYLRVAIADEDSLKPLFVSVSDLDIADHVSWHKIPGNLAAYEEALFGAHGLIQADVDKNWPLASETTRPPWCVKVYMPELAVTGDAANFIDIAFSAHHAVCDGMSGRIFHEALLNALCSPTAGSVAQSTKLRFSGPAAVHDAQEALIPFRSSVSFFANLLWSEFAPSWLKWAPILPWTGPPIDIYRPMSSGFSFIKLSAQGSARILSACRKHDTTLTALLHTLILKSLLKTVKELQAPNATTRSCTAIDLRRLLPADIPRNTLGDYVAGLTHGFAPPDVTALRDVKTLPATSTTTAGMDRLGEEVWRVSSAIKADINAQISLLPADNAAGLLSWVSDFRARWASKNGEQRGEAWEVSNLGAMEAEVAKHTTESHDATEGFKLEQVVFTQSGMVVGPALGVNVAGIKKGPVCLTITWQKHKDMDDAAEGVVRDLKDWLGQDEES</sequence>
<dbReference type="OrthoDB" id="2150604at2759"/>
<organism evidence="1 2">
    <name type="scientific">Ceratocystis fimbriata CBS 114723</name>
    <dbReference type="NCBI Taxonomy" id="1035309"/>
    <lineage>
        <taxon>Eukaryota</taxon>
        <taxon>Fungi</taxon>
        <taxon>Dikarya</taxon>
        <taxon>Ascomycota</taxon>
        <taxon>Pezizomycotina</taxon>
        <taxon>Sordariomycetes</taxon>
        <taxon>Hypocreomycetidae</taxon>
        <taxon>Microascales</taxon>
        <taxon>Ceratocystidaceae</taxon>
        <taxon>Ceratocystis</taxon>
    </lineage>
</organism>
<dbReference type="EMBL" id="APWK03000162">
    <property type="protein sequence ID" value="PHH49892.1"/>
    <property type="molecule type" value="Genomic_DNA"/>
</dbReference>
<dbReference type="InterPro" id="IPR052058">
    <property type="entry name" value="Alcohol_O-acetyltransferase"/>
</dbReference>
<reference evidence="1 2" key="2">
    <citation type="journal article" date="2013" name="IMA Fungus">
        <title>IMA Genome-F 1: Ceratocystis fimbriata: Draft nuclear genome sequence for the plant pathogen, Ceratocystis fimbriata.</title>
        <authorList>
            <person name="Wilken P.M."/>
            <person name="Steenkamp E.T."/>
            <person name="Wingfield M.J."/>
            <person name="de Beer Z.W."/>
            <person name="Wingfield B.D."/>
        </authorList>
    </citation>
    <scope>NUCLEOTIDE SEQUENCE [LARGE SCALE GENOMIC DNA]</scope>
    <source>
        <strain evidence="1 2">CBS 114723</strain>
    </source>
</reference>
<name>A0A2C5WVY0_9PEZI</name>
<dbReference type="InterPro" id="IPR010828">
    <property type="entry name" value="Atf2/Sli1-like"/>
</dbReference>
<evidence type="ECO:0000313" key="1">
    <source>
        <dbReference type="EMBL" id="PHH49892.1"/>
    </source>
</evidence>
<dbReference type="Pfam" id="PF07247">
    <property type="entry name" value="AATase"/>
    <property type="match status" value="1"/>
</dbReference>
<comment type="caution">
    <text evidence="1">The sequence shown here is derived from an EMBL/GenBank/DDBJ whole genome shotgun (WGS) entry which is preliminary data.</text>
</comment>